<name>A0A382XVY5_9ZZZZ</name>
<accession>A0A382XVY5</accession>
<gene>
    <name evidence="1" type="ORF">METZ01_LOCUS427918</name>
</gene>
<reference evidence="1" key="1">
    <citation type="submission" date="2018-05" db="EMBL/GenBank/DDBJ databases">
        <authorList>
            <person name="Lanie J.A."/>
            <person name="Ng W.-L."/>
            <person name="Kazmierczak K.M."/>
            <person name="Andrzejewski T.M."/>
            <person name="Davidsen T.M."/>
            <person name="Wayne K.J."/>
            <person name="Tettelin H."/>
            <person name="Glass J.I."/>
            <person name="Rusch D."/>
            <person name="Podicherti R."/>
            <person name="Tsui H.-C.T."/>
            <person name="Winkler M.E."/>
        </authorList>
    </citation>
    <scope>NUCLEOTIDE SEQUENCE</scope>
</reference>
<feature type="non-terminal residue" evidence="1">
    <location>
        <position position="267"/>
    </location>
</feature>
<proteinExistence type="predicted"/>
<evidence type="ECO:0000313" key="1">
    <source>
        <dbReference type="EMBL" id="SVD75064.1"/>
    </source>
</evidence>
<dbReference type="AlphaFoldDB" id="A0A382XVY5"/>
<protein>
    <submittedName>
        <fullName evidence="1">Uncharacterized protein</fullName>
    </submittedName>
</protein>
<organism evidence="1">
    <name type="scientific">marine metagenome</name>
    <dbReference type="NCBI Taxonomy" id="408172"/>
    <lineage>
        <taxon>unclassified sequences</taxon>
        <taxon>metagenomes</taxon>
        <taxon>ecological metagenomes</taxon>
    </lineage>
</organism>
<dbReference type="EMBL" id="UINC01170826">
    <property type="protein sequence ID" value="SVD75064.1"/>
    <property type="molecule type" value="Genomic_DNA"/>
</dbReference>
<feature type="non-terminal residue" evidence="1">
    <location>
        <position position="1"/>
    </location>
</feature>
<sequence length="267" mass="31610">YQWVMKLVGMEGNIHMGLNELNELLIITKNDEHLSIYNTETLFLLSFLQLNYANDKRDYRKLLEKIAEDYSLNYLLNFAAARLSAKLGMNDFTIKILESRPNTKGKYPFYYLDYLLGMSKLYQLDSAAAKHFNYFLSNFKGKNYIKSAYQKLAWIAYLKTDLNKYQYFCQMTLTNGQALFDEDKQAEKQVKNGMKLQQFLLKSRLLYDGGYYTRALAQLESIETIKTFLNLNTQLEYWYRKGRIYQALDKKFELVFDCFEKSYGMRA</sequence>